<feature type="compositionally biased region" description="Basic and acidic residues" evidence="6">
    <location>
        <begin position="35"/>
        <end position="44"/>
    </location>
</feature>
<evidence type="ECO:0000256" key="6">
    <source>
        <dbReference type="SAM" id="MobiDB-lite"/>
    </source>
</evidence>
<organism evidence="8">
    <name type="scientific">Rhizophora mucronata</name>
    <name type="common">Asiatic mangrove</name>
    <dbReference type="NCBI Taxonomy" id="61149"/>
    <lineage>
        <taxon>Eukaryota</taxon>
        <taxon>Viridiplantae</taxon>
        <taxon>Streptophyta</taxon>
        <taxon>Embryophyta</taxon>
        <taxon>Tracheophyta</taxon>
        <taxon>Spermatophyta</taxon>
        <taxon>Magnoliopsida</taxon>
        <taxon>eudicotyledons</taxon>
        <taxon>Gunneridae</taxon>
        <taxon>Pentapetalae</taxon>
        <taxon>rosids</taxon>
        <taxon>fabids</taxon>
        <taxon>Malpighiales</taxon>
        <taxon>Rhizophoraceae</taxon>
        <taxon>Rhizophora</taxon>
    </lineage>
</organism>
<dbReference type="PANTHER" id="PTHR13237">
    <property type="entry name" value="SOMETHING ABOUT SILENCING PROTEIN 10-RELATED"/>
    <property type="match status" value="1"/>
</dbReference>
<dbReference type="GO" id="GO:0032040">
    <property type="term" value="C:small-subunit processome"/>
    <property type="evidence" value="ECO:0007669"/>
    <property type="project" value="TreeGrafter"/>
</dbReference>
<keyword evidence="5" id="KW-0175">Coiled coil</keyword>
<name>A0A2P2KXP8_RHIMU</name>
<evidence type="ECO:0000256" key="1">
    <source>
        <dbReference type="ARBA" id="ARBA00004123"/>
    </source>
</evidence>
<feature type="compositionally biased region" description="Acidic residues" evidence="6">
    <location>
        <begin position="556"/>
        <end position="571"/>
    </location>
</feature>
<feature type="domain" description="Sas10 C-terminal" evidence="7">
    <location>
        <begin position="606"/>
        <end position="679"/>
    </location>
</feature>
<dbReference type="PANTHER" id="PTHR13237:SF8">
    <property type="entry name" value="SOMETHING ABOUT SILENCING PROTEIN 10"/>
    <property type="match status" value="1"/>
</dbReference>
<dbReference type="InterPro" id="IPR007146">
    <property type="entry name" value="Sas10/Utp3/C1D"/>
</dbReference>
<feature type="region of interest" description="Disordered" evidence="6">
    <location>
        <begin position="383"/>
        <end position="421"/>
    </location>
</feature>
<evidence type="ECO:0000256" key="4">
    <source>
        <dbReference type="ARBA" id="ARBA00023242"/>
    </source>
</evidence>
<evidence type="ECO:0000256" key="3">
    <source>
        <dbReference type="ARBA" id="ARBA00022553"/>
    </source>
</evidence>
<feature type="compositionally biased region" description="Basic and acidic residues" evidence="6">
    <location>
        <begin position="404"/>
        <end position="421"/>
    </location>
</feature>
<feature type="compositionally biased region" description="Acidic residues" evidence="6">
    <location>
        <begin position="54"/>
        <end position="63"/>
    </location>
</feature>
<evidence type="ECO:0000259" key="7">
    <source>
        <dbReference type="Pfam" id="PF09368"/>
    </source>
</evidence>
<proteinExistence type="inferred from homology"/>
<protein>
    <submittedName>
        <fullName evidence="8">Uncharacterized protein MANES_16G069500</fullName>
    </submittedName>
</protein>
<feature type="region of interest" description="Disordered" evidence="6">
    <location>
        <begin position="629"/>
        <end position="681"/>
    </location>
</feature>
<dbReference type="Pfam" id="PF09368">
    <property type="entry name" value="Sas10"/>
    <property type="match status" value="1"/>
</dbReference>
<comment type="subcellular location">
    <subcellularLocation>
        <location evidence="1">Nucleus</location>
    </subcellularLocation>
</comment>
<feature type="region of interest" description="Disordered" evidence="6">
    <location>
        <begin position="505"/>
        <end position="571"/>
    </location>
</feature>
<dbReference type="InterPro" id="IPR018972">
    <property type="entry name" value="Sas10_C_dom"/>
</dbReference>
<feature type="compositionally biased region" description="Acidic residues" evidence="6">
    <location>
        <begin position="71"/>
        <end position="90"/>
    </location>
</feature>
<sequence>MAKRGRGPRRDNRNPKRRSRHEHLDEPQDMDDEIDAFHKQRDIIPLDVNGDAGESSEDEENPVFDDKDINNDDEDEDDEDEYNDDYETDAQDSRMASKIARQQKFLRSKFGEFDNEMSDDEEQDEEGKKFVWGGKTHQYYNADNDDFELQSSDDEAPKEEEAEVLRLQKEKAKSLSMEDFGLEDTHEDESDRELTLEEVFVNRKASVKSPFSKEDVNMDAAFEEVKKDLNALSKEEQMDFVFSSAPELVGLLSELNDALEQLENRVNPLLDQVKNGGVILEGGMRYLEVMQLLLLSYCQAITFYLLLKSEGQPVRDHPVIARLVEIKGLLDKMKQLDGNLSSELEEILNKNCWSGTVEKSATRNASPVLVSDSITKHHTTSLVLSNTGESPESDNKNQMVTGESLKDHDSTEGENRHKKDEVSVRSMEMLKLRAVLEEKLKQKGVFTSFAPKSSKVQKHPKEVNRHLETYDDFNDEAVSFENGSNAHTGSFSSTKLSHLVTAKPNKPKVISGDDDLPKRDDIGERRRKHELRVLAGAGIKADGDDENEVGNSTADEASDTEEGDDTGGSEDDFYEQVKQKRNARLAAKAEIYTRNPTTPSLPETVDGKRHITSQIEKNRGLTRHRKKLTKNPRKKYRTKHKEAQVRRKGQVREIKKPVGPSYGGETTGINTGISRSIRFGN</sequence>
<keyword evidence="4" id="KW-0539">Nucleus</keyword>
<feature type="compositionally biased region" description="Acidic residues" evidence="6">
    <location>
        <begin position="113"/>
        <end position="125"/>
    </location>
</feature>
<evidence type="ECO:0000256" key="2">
    <source>
        <dbReference type="ARBA" id="ARBA00010979"/>
    </source>
</evidence>
<dbReference type="EMBL" id="GGEC01029950">
    <property type="protein sequence ID" value="MBX10434.1"/>
    <property type="molecule type" value="Transcribed_RNA"/>
</dbReference>
<feature type="compositionally biased region" description="Basic and acidic residues" evidence="6">
    <location>
        <begin position="641"/>
        <end position="656"/>
    </location>
</feature>
<evidence type="ECO:0000256" key="5">
    <source>
        <dbReference type="SAM" id="Coils"/>
    </source>
</evidence>
<feature type="region of interest" description="Disordered" evidence="6">
    <location>
        <begin position="1"/>
        <end position="130"/>
    </location>
</feature>
<dbReference type="EMBL" id="GGEC01029954">
    <property type="protein sequence ID" value="MBX10438.1"/>
    <property type="molecule type" value="Transcribed_RNA"/>
</dbReference>
<accession>A0A2P2KXP8</accession>
<feature type="compositionally biased region" description="Basic residues" evidence="6">
    <location>
        <begin position="629"/>
        <end position="640"/>
    </location>
</feature>
<comment type="similarity">
    <text evidence="2">Belongs to the SAS10 family.</text>
</comment>
<dbReference type="Pfam" id="PF04000">
    <property type="entry name" value="Sas10_Utp3"/>
    <property type="match status" value="1"/>
</dbReference>
<evidence type="ECO:0000313" key="8">
    <source>
        <dbReference type="EMBL" id="MBX10438.1"/>
    </source>
</evidence>
<dbReference type="GO" id="GO:0000462">
    <property type="term" value="P:maturation of SSU-rRNA from tricistronic rRNA transcript (SSU-rRNA, 5.8S rRNA, LSU-rRNA)"/>
    <property type="evidence" value="ECO:0007669"/>
    <property type="project" value="TreeGrafter"/>
</dbReference>
<keyword evidence="3" id="KW-0597">Phosphoprotein</keyword>
<feature type="compositionally biased region" description="Basic and acidic residues" evidence="6">
    <location>
        <begin position="515"/>
        <end position="524"/>
    </location>
</feature>
<feature type="coiled-coil region" evidence="5">
    <location>
        <begin position="245"/>
        <end position="272"/>
    </location>
</feature>
<dbReference type="AlphaFoldDB" id="A0A2P2KXP8"/>
<reference evidence="8" key="1">
    <citation type="submission" date="2018-02" db="EMBL/GenBank/DDBJ databases">
        <title>Rhizophora mucronata_Transcriptome.</title>
        <authorList>
            <person name="Meera S.P."/>
            <person name="Sreeshan A."/>
            <person name="Augustine A."/>
        </authorList>
    </citation>
    <scope>NUCLEOTIDE SEQUENCE</scope>
    <source>
        <tissue evidence="8">Leaf</tissue>
    </source>
</reference>
<feature type="compositionally biased region" description="Polar residues" evidence="6">
    <location>
        <begin position="383"/>
        <end position="401"/>
    </location>
</feature>